<dbReference type="AlphaFoldDB" id="A0A0A1FHI0"/>
<proteinExistence type="predicted"/>
<reference evidence="2" key="1">
    <citation type="journal article" date="2014" name="Soil Biol. Biochem.">
        <title>Structure and function of bacterial communities in ageing soils: Insights from the Mendocino ecological staircase.</title>
        <authorList>
            <person name="Uroz S."/>
            <person name="Tech J.J."/>
            <person name="Sawaya N.A."/>
            <person name="Frey-Klett P."/>
            <person name="Leveau J.H.J."/>
        </authorList>
    </citation>
    <scope>NUCLEOTIDE SEQUENCE [LARGE SCALE GENOMIC DNA]</scope>
    <source>
        <strain evidence="2">Cal35</strain>
    </source>
</reference>
<sequence>MAQHKIEKMTIFNYFLHEMKARFFCVAGEAWWEKLDAGNQKAA</sequence>
<evidence type="ECO:0000313" key="1">
    <source>
        <dbReference type="EMBL" id="AIY43145.1"/>
    </source>
</evidence>
<name>A0A0A1FHI0_9BURK</name>
<protein>
    <submittedName>
        <fullName evidence="1">Uncharacterized protein</fullName>
    </submittedName>
</protein>
<organism evidence="1 2">
    <name type="scientific">Collimonas arenae</name>
    <dbReference type="NCBI Taxonomy" id="279058"/>
    <lineage>
        <taxon>Bacteria</taxon>
        <taxon>Pseudomonadati</taxon>
        <taxon>Pseudomonadota</taxon>
        <taxon>Betaproteobacteria</taxon>
        <taxon>Burkholderiales</taxon>
        <taxon>Oxalobacteraceae</taxon>
        <taxon>Collimonas</taxon>
    </lineage>
</organism>
<dbReference type="HOGENOM" id="CLU_3232133_0_0_4"/>
<gene>
    <name evidence="1" type="ORF">LT85_3987</name>
</gene>
<dbReference type="STRING" id="279058.LT85_3987"/>
<dbReference type="KEGG" id="care:LT85_3987"/>
<accession>A0A0A1FHI0</accession>
<evidence type="ECO:0000313" key="2">
    <source>
        <dbReference type="Proteomes" id="UP000030302"/>
    </source>
</evidence>
<dbReference type="Proteomes" id="UP000030302">
    <property type="component" value="Chromosome"/>
</dbReference>
<dbReference type="EMBL" id="CP009962">
    <property type="protein sequence ID" value="AIY43145.1"/>
    <property type="molecule type" value="Genomic_DNA"/>
</dbReference>
<keyword evidence="2" id="KW-1185">Reference proteome</keyword>